<dbReference type="EMBL" id="JADBGG010000016">
    <property type="protein sequence ID" value="MBE1425616.1"/>
    <property type="molecule type" value="Genomic_DNA"/>
</dbReference>
<evidence type="ECO:0000313" key="1">
    <source>
        <dbReference type="EMBL" id="MBE1425616.1"/>
    </source>
</evidence>
<keyword evidence="2" id="KW-1185">Reference proteome</keyword>
<protein>
    <submittedName>
        <fullName evidence="1">Uncharacterized protein</fullName>
    </submittedName>
</protein>
<comment type="caution">
    <text evidence="1">The sequence shown here is derived from an EMBL/GenBank/DDBJ whole genome shotgun (WGS) entry which is preliminary data.</text>
</comment>
<accession>A0ABR9H4I3</accession>
<evidence type="ECO:0000313" key="2">
    <source>
        <dbReference type="Proteomes" id="UP000639010"/>
    </source>
</evidence>
<proteinExistence type="predicted"/>
<dbReference type="RefSeq" id="WP_192623793.1">
    <property type="nucleotide sequence ID" value="NZ_JADBGG010000016.1"/>
</dbReference>
<reference evidence="1 2" key="1">
    <citation type="submission" date="2020-10" db="EMBL/GenBank/DDBJ databases">
        <title>Genomic Encyclopedia of Type Strains, Phase IV (KMG-IV): sequencing the most valuable type-strain genomes for metagenomic binning, comparative biology and taxonomic classification.</title>
        <authorList>
            <person name="Goeker M."/>
        </authorList>
    </citation>
    <scope>NUCLEOTIDE SEQUENCE [LARGE SCALE GENOMIC DNA]</scope>
    <source>
        <strain evidence="1 2">DSM 4194</strain>
    </source>
</reference>
<organism evidence="1 2">
    <name type="scientific">Desulfomicrobium macestii</name>
    <dbReference type="NCBI Taxonomy" id="90731"/>
    <lineage>
        <taxon>Bacteria</taxon>
        <taxon>Pseudomonadati</taxon>
        <taxon>Thermodesulfobacteriota</taxon>
        <taxon>Desulfovibrionia</taxon>
        <taxon>Desulfovibrionales</taxon>
        <taxon>Desulfomicrobiaceae</taxon>
        <taxon>Desulfomicrobium</taxon>
    </lineage>
</organism>
<dbReference type="Proteomes" id="UP000639010">
    <property type="component" value="Unassembled WGS sequence"/>
</dbReference>
<gene>
    <name evidence="1" type="ORF">H4684_002273</name>
</gene>
<name>A0ABR9H4I3_9BACT</name>
<sequence length="55" mass="6116">MTTVLLKVSTLEAVSGDELTRYVQYLVMGVEETEHDEEAFALLDDAAILTVERAE</sequence>